<feature type="domain" description="CobQ/CobB/MinD/ParA nucleotide binding" evidence="1">
    <location>
        <begin position="4"/>
        <end position="184"/>
    </location>
</feature>
<organism evidence="2 3">
    <name type="scientific">Roseateles flavus</name>
    <dbReference type="NCBI Taxonomy" id="3149041"/>
    <lineage>
        <taxon>Bacteria</taxon>
        <taxon>Pseudomonadati</taxon>
        <taxon>Pseudomonadota</taxon>
        <taxon>Betaproteobacteria</taxon>
        <taxon>Burkholderiales</taxon>
        <taxon>Sphaerotilaceae</taxon>
        <taxon>Roseateles</taxon>
    </lineage>
</organism>
<protein>
    <submittedName>
        <fullName evidence="2">ParA family protein</fullName>
    </submittedName>
</protein>
<dbReference type="PANTHER" id="PTHR13696">
    <property type="entry name" value="P-LOOP CONTAINING NUCLEOSIDE TRIPHOSPHATE HYDROLASE"/>
    <property type="match status" value="1"/>
</dbReference>
<name>A0ABV0GIA1_9BURK</name>
<dbReference type="Proteomes" id="UP001462640">
    <property type="component" value="Unassembled WGS sequence"/>
</dbReference>
<gene>
    <name evidence="2" type="ORF">ABDJ40_18460</name>
</gene>
<dbReference type="CDD" id="cd02042">
    <property type="entry name" value="ParAB_family"/>
    <property type="match status" value="1"/>
</dbReference>
<reference evidence="2 3" key="1">
    <citation type="submission" date="2024-05" db="EMBL/GenBank/DDBJ databases">
        <title>Roseateles sp. 2.12 16S ribosomal RNA gene Genome sequencing and assembly.</title>
        <authorList>
            <person name="Woo H."/>
        </authorList>
    </citation>
    <scope>NUCLEOTIDE SEQUENCE [LARGE SCALE GENOMIC DNA]</scope>
    <source>
        <strain evidence="2 3">2.12</strain>
    </source>
</reference>
<dbReference type="RefSeq" id="WP_347611828.1">
    <property type="nucleotide sequence ID" value="NZ_JBDPZC010000009.1"/>
</dbReference>
<evidence type="ECO:0000313" key="3">
    <source>
        <dbReference type="Proteomes" id="UP001462640"/>
    </source>
</evidence>
<dbReference type="InterPro" id="IPR050678">
    <property type="entry name" value="DNA_Partitioning_ATPase"/>
</dbReference>
<dbReference type="InterPro" id="IPR027417">
    <property type="entry name" value="P-loop_NTPase"/>
</dbReference>
<evidence type="ECO:0000259" key="1">
    <source>
        <dbReference type="Pfam" id="PF01656"/>
    </source>
</evidence>
<accession>A0ABV0GIA1</accession>
<dbReference type="PANTHER" id="PTHR13696:SF96">
    <property type="entry name" value="COBQ_COBB_MIND_PARA NUCLEOTIDE BINDING DOMAIN-CONTAINING PROTEIN"/>
    <property type="match status" value="1"/>
</dbReference>
<evidence type="ECO:0000313" key="2">
    <source>
        <dbReference type="EMBL" id="MEO3714755.1"/>
    </source>
</evidence>
<sequence>MPVILVANPKGGAGKSTLATNIAGFLAWQGHAVALGDADVQQSSRQWLAQRPPQLPPIRPLDIDDRQVARVPKGVSHVVLDTPAGLHGKRLARLHGLADRILVPLQPSLFDMQACHAFVLRLKELAAEQRHRPRLGLLGMRVRQGTLSQQQLQQFRLSFGEGLDWLGELRDTQHYVQLAARGLSLWDISPGQVEKDLLQWQALCGWLKP</sequence>
<dbReference type="Gene3D" id="3.40.50.300">
    <property type="entry name" value="P-loop containing nucleotide triphosphate hydrolases"/>
    <property type="match status" value="1"/>
</dbReference>
<dbReference type="SUPFAM" id="SSF52540">
    <property type="entry name" value="P-loop containing nucleoside triphosphate hydrolases"/>
    <property type="match status" value="1"/>
</dbReference>
<proteinExistence type="predicted"/>
<comment type="caution">
    <text evidence="2">The sequence shown here is derived from an EMBL/GenBank/DDBJ whole genome shotgun (WGS) entry which is preliminary data.</text>
</comment>
<dbReference type="Pfam" id="PF01656">
    <property type="entry name" value="CbiA"/>
    <property type="match status" value="1"/>
</dbReference>
<dbReference type="EMBL" id="JBDPZC010000009">
    <property type="protein sequence ID" value="MEO3714755.1"/>
    <property type="molecule type" value="Genomic_DNA"/>
</dbReference>
<keyword evidence="3" id="KW-1185">Reference proteome</keyword>
<dbReference type="InterPro" id="IPR002586">
    <property type="entry name" value="CobQ/CobB/MinD/ParA_Nub-bd_dom"/>
</dbReference>